<reference evidence="2 3" key="1">
    <citation type="submission" date="2018-02" db="EMBL/GenBank/DDBJ databases">
        <title>Draft genome sequencing of Burkholderia cepacia Y14-15.</title>
        <authorList>
            <person name="Zheng B.-X."/>
        </authorList>
    </citation>
    <scope>NUCLEOTIDE SEQUENCE [LARGE SCALE GENOMIC DNA]</scope>
    <source>
        <strain evidence="2 3">Y14-15</strain>
    </source>
</reference>
<keyword evidence="1" id="KW-1133">Transmembrane helix</keyword>
<protein>
    <submittedName>
        <fullName evidence="2">Uncharacterized protein</fullName>
    </submittedName>
</protein>
<keyword evidence="1" id="KW-0812">Transmembrane</keyword>
<dbReference type="AlphaFoldDB" id="A0A2S8HZJ5"/>
<dbReference type="EMBL" id="PUIQ01000099">
    <property type="protein sequence ID" value="PQP07990.1"/>
    <property type="molecule type" value="Genomic_DNA"/>
</dbReference>
<feature type="transmembrane region" description="Helical" evidence="1">
    <location>
        <begin position="51"/>
        <end position="71"/>
    </location>
</feature>
<organism evidence="2 3">
    <name type="scientific">Burkholderia cepacia</name>
    <name type="common">Pseudomonas cepacia</name>
    <dbReference type="NCBI Taxonomy" id="292"/>
    <lineage>
        <taxon>Bacteria</taxon>
        <taxon>Pseudomonadati</taxon>
        <taxon>Pseudomonadota</taxon>
        <taxon>Betaproteobacteria</taxon>
        <taxon>Burkholderiales</taxon>
        <taxon>Burkholderiaceae</taxon>
        <taxon>Burkholderia</taxon>
        <taxon>Burkholderia cepacia complex</taxon>
    </lineage>
</organism>
<proteinExistence type="predicted"/>
<comment type="caution">
    <text evidence="2">The sequence shown here is derived from an EMBL/GenBank/DDBJ whole genome shotgun (WGS) entry which is preliminary data.</text>
</comment>
<accession>A0A2S8HZJ5</accession>
<evidence type="ECO:0000313" key="2">
    <source>
        <dbReference type="EMBL" id="PQP07990.1"/>
    </source>
</evidence>
<evidence type="ECO:0000313" key="3">
    <source>
        <dbReference type="Proteomes" id="UP000238206"/>
    </source>
</evidence>
<name>A0A2S8HZJ5_BURCE</name>
<keyword evidence="1" id="KW-0472">Membrane</keyword>
<evidence type="ECO:0000256" key="1">
    <source>
        <dbReference type="SAM" id="Phobius"/>
    </source>
</evidence>
<gene>
    <name evidence="2" type="ORF">C5615_37025</name>
</gene>
<sequence length="72" mass="7793">MILQPLLNLLPDLKTWAVPAHSSRCPEPSIDLFGKTFKMTAHCDLAEQNRATITSLTLAAFAIAALFIVLAA</sequence>
<dbReference type="Proteomes" id="UP000238206">
    <property type="component" value="Unassembled WGS sequence"/>
</dbReference>